<evidence type="ECO:0000256" key="9">
    <source>
        <dbReference type="ARBA" id="ARBA00023237"/>
    </source>
</evidence>
<evidence type="ECO:0000256" key="2">
    <source>
        <dbReference type="ARBA" id="ARBA00022448"/>
    </source>
</evidence>
<proteinExistence type="inferred from homology"/>
<dbReference type="InterPro" id="IPR037066">
    <property type="entry name" value="Plug_dom_sf"/>
</dbReference>
<dbReference type="Proteomes" id="UP000676409">
    <property type="component" value="Chromosome"/>
</dbReference>
<keyword evidence="9 10" id="KW-0998">Cell outer membrane</keyword>
<evidence type="ECO:0000259" key="13">
    <source>
        <dbReference type="Pfam" id="PF07715"/>
    </source>
</evidence>
<keyword evidence="8 14" id="KW-0675">Receptor</keyword>
<evidence type="ECO:0000256" key="4">
    <source>
        <dbReference type="ARBA" id="ARBA00022692"/>
    </source>
</evidence>
<dbReference type="InterPro" id="IPR012910">
    <property type="entry name" value="Plug_dom"/>
</dbReference>
<evidence type="ECO:0000256" key="3">
    <source>
        <dbReference type="ARBA" id="ARBA00022452"/>
    </source>
</evidence>
<keyword evidence="4 10" id="KW-0812">Transmembrane</keyword>
<gene>
    <name evidence="14" type="ORF">KCG34_00850</name>
</gene>
<dbReference type="Gene3D" id="2.40.170.20">
    <property type="entry name" value="TonB-dependent receptor, beta-barrel domain"/>
    <property type="match status" value="1"/>
</dbReference>
<dbReference type="InterPro" id="IPR000531">
    <property type="entry name" value="Beta-barrel_TonB"/>
</dbReference>
<evidence type="ECO:0000256" key="10">
    <source>
        <dbReference type="PROSITE-ProRule" id="PRU01360"/>
    </source>
</evidence>
<keyword evidence="3 10" id="KW-1134">Transmembrane beta strand</keyword>
<dbReference type="PANTHER" id="PTHR30069:SF29">
    <property type="entry name" value="HEMOGLOBIN AND HEMOGLOBIN-HAPTOGLOBIN-BINDING PROTEIN 1-RELATED"/>
    <property type="match status" value="1"/>
</dbReference>
<evidence type="ECO:0000256" key="6">
    <source>
        <dbReference type="ARBA" id="ARBA00023077"/>
    </source>
</evidence>
<name>A0A975G4Z2_9CAUL</name>
<evidence type="ECO:0000259" key="12">
    <source>
        <dbReference type="Pfam" id="PF00593"/>
    </source>
</evidence>
<feature type="domain" description="TonB-dependent receptor-like beta-barrel" evidence="12">
    <location>
        <begin position="185"/>
        <end position="619"/>
    </location>
</feature>
<evidence type="ECO:0000256" key="11">
    <source>
        <dbReference type="RuleBase" id="RU003357"/>
    </source>
</evidence>
<sequence>MPPRLSDAAFSVIQLTPKDLATAPRLDTALEQVPGVSLFRRTSSLAANPTTQGVSTRAIAGSGASRALVTLDGVPQNDPFGGWVIWTSLPPENLAGVNVVRGAGAGPYGSGALTGVISLDEAQPAPGAWSGDVEGGDGGQARAAGIAALAAPGGEVVFSAAGEHSDGWVPVEDHPGAADTRLTLTDANASLRYLADLGPGALAARIAAFEEDRGAGLRGAQSRARGAQASLTYAQAPSAGHWGWRAQAWGDLSNLYNSSVSVAAGRVSTTLSNVQYDTPADGYGANIALRRLLDHGELELGGDLRGASGEDREHFKAVAGVLTMDRHAGGETLMGGVYAEASEHLGPWLLVGAARVDDWSSSDGHRIEHKISTGAVTLNLHPPGKDQALPSFRLAVRRDLPADGFIRLAAYSGFRAPTLNELYRPFRVGNDVTESNPALVPEKLYGIEGGVGQDGAVLKWSATGFYNRLEKAVANVTIAHGPFLSPLDGFIVAGGTLFQRENIPAIDAHGVEFDSSLRVSANLTTRTAFAWTEARVDGGSSAPQLTGLRPAETPRLTASLGATWRPLDRLGLTGDVRYESLRFDDDQNTRRLNPGTNVDARADWRLNGHASLFLAMDNLFDAKIATGHTASTATVPGATSYDEPRRFRVGLTLRGGPGA</sequence>
<dbReference type="GO" id="GO:0009279">
    <property type="term" value="C:cell outer membrane"/>
    <property type="evidence" value="ECO:0007669"/>
    <property type="project" value="UniProtKB-SubCell"/>
</dbReference>
<dbReference type="Pfam" id="PF00593">
    <property type="entry name" value="TonB_dep_Rec_b-barrel"/>
    <property type="match status" value="1"/>
</dbReference>
<dbReference type="KEGG" id="caul:KCG34_00850"/>
<dbReference type="PROSITE" id="PS52016">
    <property type="entry name" value="TONB_DEPENDENT_REC_3"/>
    <property type="match status" value="1"/>
</dbReference>
<evidence type="ECO:0000313" key="15">
    <source>
        <dbReference type="Proteomes" id="UP000676409"/>
    </source>
</evidence>
<organism evidence="14 15">
    <name type="scientific">Phenylobacterium montanum</name>
    <dbReference type="NCBI Taxonomy" id="2823693"/>
    <lineage>
        <taxon>Bacteria</taxon>
        <taxon>Pseudomonadati</taxon>
        <taxon>Pseudomonadota</taxon>
        <taxon>Alphaproteobacteria</taxon>
        <taxon>Caulobacterales</taxon>
        <taxon>Caulobacteraceae</taxon>
        <taxon>Phenylobacterium</taxon>
    </lineage>
</organism>
<keyword evidence="15" id="KW-1185">Reference proteome</keyword>
<comment type="subcellular location">
    <subcellularLocation>
        <location evidence="1 10">Cell outer membrane</location>
        <topology evidence="1 10">Multi-pass membrane protein</topology>
    </subcellularLocation>
</comment>
<evidence type="ECO:0000313" key="14">
    <source>
        <dbReference type="EMBL" id="QUD90627.1"/>
    </source>
</evidence>
<feature type="domain" description="TonB-dependent receptor plug" evidence="13">
    <location>
        <begin position="6"/>
        <end position="116"/>
    </location>
</feature>
<keyword evidence="7 10" id="KW-0472">Membrane</keyword>
<dbReference type="AlphaFoldDB" id="A0A975G4Z2"/>
<dbReference type="GO" id="GO:0015344">
    <property type="term" value="F:siderophore uptake transmembrane transporter activity"/>
    <property type="evidence" value="ECO:0007669"/>
    <property type="project" value="TreeGrafter"/>
</dbReference>
<dbReference type="EMBL" id="CP073078">
    <property type="protein sequence ID" value="QUD90627.1"/>
    <property type="molecule type" value="Genomic_DNA"/>
</dbReference>
<evidence type="ECO:0000256" key="5">
    <source>
        <dbReference type="ARBA" id="ARBA00022729"/>
    </source>
</evidence>
<dbReference type="Pfam" id="PF07715">
    <property type="entry name" value="Plug"/>
    <property type="match status" value="1"/>
</dbReference>
<evidence type="ECO:0000256" key="7">
    <source>
        <dbReference type="ARBA" id="ARBA00023136"/>
    </source>
</evidence>
<protein>
    <submittedName>
        <fullName evidence="14">TonB-dependent receptor</fullName>
    </submittedName>
</protein>
<dbReference type="PANTHER" id="PTHR30069">
    <property type="entry name" value="TONB-DEPENDENT OUTER MEMBRANE RECEPTOR"/>
    <property type="match status" value="1"/>
</dbReference>
<dbReference type="InterPro" id="IPR036942">
    <property type="entry name" value="Beta-barrel_TonB_sf"/>
</dbReference>
<keyword evidence="6 11" id="KW-0798">TonB box</keyword>
<comment type="similarity">
    <text evidence="10 11">Belongs to the TonB-dependent receptor family.</text>
</comment>
<dbReference type="InterPro" id="IPR039426">
    <property type="entry name" value="TonB-dep_rcpt-like"/>
</dbReference>
<keyword evidence="2 10" id="KW-0813">Transport</keyword>
<dbReference type="SUPFAM" id="SSF56935">
    <property type="entry name" value="Porins"/>
    <property type="match status" value="1"/>
</dbReference>
<accession>A0A975G4Z2</accession>
<dbReference type="Gene3D" id="2.170.130.10">
    <property type="entry name" value="TonB-dependent receptor, plug domain"/>
    <property type="match status" value="1"/>
</dbReference>
<keyword evidence="5" id="KW-0732">Signal</keyword>
<evidence type="ECO:0000256" key="1">
    <source>
        <dbReference type="ARBA" id="ARBA00004571"/>
    </source>
</evidence>
<dbReference type="GO" id="GO:0044718">
    <property type="term" value="P:siderophore transmembrane transport"/>
    <property type="evidence" value="ECO:0007669"/>
    <property type="project" value="TreeGrafter"/>
</dbReference>
<evidence type="ECO:0000256" key="8">
    <source>
        <dbReference type="ARBA" id="ARBA00023170"/>
    </source>
</evidence>
<reference evidence="14" key="1">
    <citation type="submission" date="2021-04" db="EMBL/GenBank/DDBJ databases">
        <title>The complete genome sequence of Caulobacter sp. S6.</title>
        <authorList>
            <person name="Tang Y."/>
            <person name="Ouyang W."/>
            <person name="Liu Q."/>
            <person name="Huang B."/>
            <person name="Guo Z."/>
            <person name="Lei P."/>
        </authorList>
    </citation>
    <scope>NUCLEOTIDE SEQUENCE</scope>
    <source>
        <strain evidence="14">S6</strain>
    </source>
</reference>